<dbReference type="EMBL" id="WWCK01000003">
    <property type="protein sequence ID" value="MYM67023.1"/>
    <property type="molecule type" value="Genomic_DNA"/>
</dbReference>
<dbReference type="Proteomes" id="UP000450012">
    <property type="component" value="Unassembled WGS sequence"/>
</dbReference>
<keyword evidence="2" id="KW-1185">Reference proteome</keyword>
<evidence type="ECO:0000313" key="1">
    <source>
        <dbReference type="EMBL" id="MYM67023.1"/>
    </source>
</evidence>
<comment type="caution">
    <text evidence="1">The sequence shown here is derived from an EMBL/GenBank/DDBJ whole genome shotgun (WGS) entry which is preliminary data.</text>
</comment>
<name>A0A7X4GP54_9BURK</name>
<dbReference type="AlphaFoldDB" id="A0A7X4GP54"/>
<gene>
    <name evidence="1" type="ORF">GTP45_09300</name>
</gene>
<organism evidence="1 2">
    <name type="scientific">Duganella rivi</name>
    <dbReference type="NCBI Taxonomy" id="2666083"/>
    <lineage>
        <taxon>Bacteria</taxon>
        <taxon>Pseudomonadati</taxon>
        <taxon>Pseudomonadota</taxon>
        <taxon>Betaproteobacteria</taxon>
        <taxon>Burkholderiales</taxon>
        <taxon>Oxalobacteraceae</taxon>
        <taxon>Telluria group</taxon>
        <taxon>Duganella</taxon>
    </lineage>
</organism>
<dbReference type="RefSeq" id="WP_161013600.1">
    <property type="nucleotide sequence ID" value="NZ_WWCK01000003.1"/>
</dbReference>
<sequence length="147" mass="16733">MRPVFDASPYLWADDGSLRDVYIQQMGSKHWERFDSLVSKYELSYSFDGAHAQFPGSQAVFANREGSHLLSVILGQVSVNCHFFVDWQLELDISPREILGPIEHDAVLDFVEQLSVELELPADITPENSETTPFMTYSPTTHSWTLH</sequence>
<accession>A0A7X4GP54</accession>
<evidence type="ECO:0000313" key="2">
    <source>
        <dbReference type="Proteomes" id="UP000450012"/>
    </source>
</evidence>
<reference evidence="1 2" key="1">
    <citation type="submission" date="2019-12" db="EMBL/GenBank/DDBJ databases">
        <title>Novel species isolated from a subtropical stream in China.</title>
        <authorList>
            <person name="Lu H."/>
        </authorList>
    </citation>
    <scope>NUCLEOTIDE SEQUENCE [LARGE SCALE GENOMIC DNA]</scope>
    <source>
        <strain evidence="1 2">FT55W</strain>
    </source>
</reference>
<proteinExistence type="predicted"/>
<protein>
    <submittedName>
        <fullName evidence="1">Uncharacterized protein</fullName>
    </submittedName>
</protein>